<feature type="transmembrane region" description="Helical" evidence="1">
    <location>
        <begin position="28"/>
        <end position="50"/>
    </location>
</feature>
<reference evidence="2 3" key="1">
    <citation type="submission" date="2019-02" db="EMBL/GenBank/DDBJ databases">
        <title>Deep-cultivation of Planctomycetes and their phenomic and genomic characterization uncovers novel biology.</title>
        <authorList>
            <person name="Wiegand S."/>
            <person name="Jogler M."/>
            <person name="Boedeker C."/>
            <person name="Pinto D."/>
            <person name="Vollmers J."/>
            <person name="Rivas-Marin E."/>
            <person name="Kohn T."/>
            <person name="Peeters S.H."/>
            <person name="Heuer A."/>
            <person name="Rast P."/>
            <person name="Oberbeckmann S."/>
            <person name="Bunk B."/>
            <person name="Jeske O."/>
            <person name="Meyerdierks A."/>
            <person name="Storesund J.E."/>
            <person name="Kallscheuer N."/>
            <person name="Luecker S."/>
            <person name="Lage O.M."/>
            <person name="Pohl T."/>
            <person name="Merkel B.J."/>
            <person name="Hornburger P."/>
            <person name="Mueller R.-W."/>
            <person name="Bruemmer F."/>
            <person name="Labrenz M."/>
            <person name="Spormann A.M."/>
            <person name="Op Den Camp H."/>
            <person name="Overmann J."/>
            <person name="Amann R."/>
            <person name="Jetten M.S.M."/>
            <person name="Mascher T."/>
            <person name="Medema M.H."/>
            <person name="Devos D.P."/>
            <person name="Kaster A.-K."/>
            <person name="Ovreas L."/>
            <person name="Rohde M."/>
            <person name="Galperin M.Y."/>
            <person name="Jogler C."/>
        </authorList>
    </citation>
    <scope>NUCLEOTIDE SEQUENCE [LARGE SCALE GENOMIC DNA]</scope>
    <source>
        <strain evidence="2 3">KOR42</strain>
    </source>
</reference>
<sequence>MHDRDSQPQSAWFIPEWLTVERLKTANWLTAVSALIAVAVVLPTVLSLMARWFWPFDLLTHFRIQIAAIQFVVAAILLLIGRFKIAILPVVALVWNVTWFGEYLIPHRQLEETSAQVNASDRTSNELKVMSVNVFTRNRNHDRLIEVIRTHQPDIRSHPRSQRKMESGTPGTCNGLSILTAISA</sequence>
<accession>A0A5C5X3X4</accession>
<dbReference type="EMBL" id="SIHI01000001">
    <property type="protein sequence ID" value="TWT56832.1"/>
    <property type="molecule type" value="Genomic_DNA"/>
</dbReference>
<comment type="caution">
    <text evidence="2">The sequence shown here is derived from an EMBL/GenBank/DDBJ whole genome shotgun (WGS) entry which is preliminary data.</text>
</comment>
<gene>
    <name evidence="2" type="ORF">KOR42_01870</name>
</gene>
<dbReference type="Proteomes" id="UP000317243">
    <property type="component" value="Unassembled WGS sequence"/>
</dbReference>
<proteinExistence type="predicted"/>
<keyword evidence="1" id="KW-1133">Transmembrane helix</keyword>
<evidence type="ECO:0000313" key="2">
    <source>
        <dbReference type="EMBL" id="TWT56832.1"/>
    </source>
</evidence>
<evidence type="ECO:0000313" key="3">
    <source>
        <dbReference type="Proteomes" id="UP000317243"/>
    </source>
</evidence>
<dbReference type="RefSeq" id="WP_146506745.1">
    <property type="nucleotide sequence ID" value="NZ_SIHI01000001.1"/>
</dbReference>
<keyword evidence="1" id="KW-0472">Membrane</keyword>
<keyword evidence="1" id="KW-0812">Transmembrane</keyword>
<evidence type="ECO:0000256" key="1">
    <source>
        <dbReference type="SAM" id="Phobius"/>
    </source>
</evidence>
<feature type="transmembrane region" description="Helical" evidence="1">
    <location>
        <begin position="62"/>
        <end position="80"/>
    </location>
</feature>
<organism evidence="2 3">
    <name type="scientific">Thalassoglobus neptunius</name>
    <dbReference type="NCBI Taxonomy" id="1938619"/>
    <lineage>
        <taxon>Bacteria</taxon>
        <taxon>Pseudomonadati</taxon>
        <taxon>Planctomycetota</taxon>
        <taxon>Planctomycetia</taxon>
        <taxon>Planctomycetales</taxon>
        <taxon>Planctomycetaceae</taxon>
        <taxon>Thalassoglobus</taxon>
    </lineage>
</organism>
<protein>
    <submittedName>
        <fullName evidence="2">Uncharacterized protein</fullName>
    </submittedName>
</protein>
<keyword evidence="3" id="KW-1185">Reference proteome</keyword>
<name>A0A5C5X3X4_9PLAN</name>
<dbReference type="AlphaFoldDB" id="A0A5C5X3X4"/>